<accession>A0A067RH00</accession>
<dbReference type="AlphaFoldDB" id="A0A067RH00"/>
<dbReference type="InterPro" id="IPR036188">
    <property type="entry name" value="FAD/NAD-bd_sf"/>
</dbReference>
<dbReference type="STRING" id="136037.A0A067RH00"/>
<evidence type="ECO:0000313" key="1">
    <source>
        <dbReference type="EMBL" id="KDR18438.1"/>
    </source>
</evidence>
<evidence type="ECO:0000313" key="2">
    <source>
        <dbReference type="Proteomes" id="UP000027135"/>
    </source>
</evidence>
<protein>
    <submittedName>
        <fullName evidence="1">Oxidative stress-induced growth inhibitor 2</fullName>
    </submittedName>
</protein>
<dbReference type="Proteomes" id="UP000027135">
    <property type="component" value="Unassembled WGS sequence"/>
</dbReference>
<gene>
    <name evidence="1" type="ORF">L798_07440</name>
</gene>
<sequence length="500" mass="54277">MRNFTIQGVTIPDDAAYKDVVVIGNGPSGIALSYLLAGNWPYYNGAIHPDEMLTARLSGAPPGRSIVKQDLRFLSQGLEGRSNNPVSLLMDTLNHPCADLGLELPSLLEWHHHPECQVDHIVLGKGPPGGSWQAMDGNILTISLGSWMELPGVDFRAWEAAGNTGMSSGPTSSRDSRASVSSLARYYYDYVHNQGLAKFFRNSCVVTSVLPLDTSHSQNKETIDPETGVQHCEPRALWRVEGFDLSDGIPFCYICRRVVLATGQSDLPNRLGVSGELNNPTWVLHDLRSLEAALDRLVEEEEGDREGVPTEPRCDPVLIVGAGLSAADAVIAARFRSLPILHVFRKKAGALGKQLPENMYPEYHKVHQMMGDGGATYPCYTALAEHRVLEISSDHKVCVVGPDNVASVHRVSVVAILIGSRPDLNFLPPGLGLGRKPSEPIDCRSNPIDVDPYTHGVVRAPPGMYTLGPLAGDNFVRFLQGGAVAISSHVNKELQHQTVL</sequence>
<dbReference type="InParanoid" id="A0A067RH00"/>
<dbReference type="PANTHER" id="PTHR15192:SF8">
    <property type="entry name" value="FAD_NAD(P)-BINDING DOMAIN-CONTAINING PROTEIN"/>
    <property type="match status" value="1"/>
</dbReference>
<reference evidence="1 2" key="1">
    <citation type="journal article" date="2014" name="Nat. Commun.">
        <title>Molecular traces of alternative social organization in a termite genome.</title>
        <authorList>
            <person name="Terrapon N."/>
            <person name="Li C."/>
            <person name="Robertson H.M."/>
            <person name="Ji L."/>
            <person name="Meng X."/>
            <person name="Booth W."/>
            <person name="Chen Z."/>
            <person name="Childers C.P."/>
            <person name="Glastad K.M."/>
            <person name="Gokhale K."/>
            <person name="Gowin J."/>
            <person name="Gronenberg W."/>
            <person name="Hermansen R.A."/>
            <person name="Hu H."/>
            <person name="Hunt B.G."/>
            <person name="Huylmans A.K."/>
            <person name="Khalil S.M."/>
            <person name="Mitchell R.D."/>
            <person name="Munoz-Torres M.C."/>
            <person name="Mustard J.A."/>
            <person name="Pan H."/>
            <person name="Reese J.T."/>
            <person name="Scharf M.E."/>
            <person name="Sun F."/>
            <person name="Vogel H."/>
            <person name="Xiao J."/>
            <person name="Yang W."/>
            <person name="Yang Z."/>
            <person name="Yang Z."/>
            <person name="Zhou J."/>
            <person name="Zhu J."/>
            <person name="Brent C.S."/>
            <person name="Elsik C.G."/>
            <person name="Goodisman M.A."/>
            <person name="Liberles D.A."/>
            <person name="Roe R.M."/>
            <person name="Vargo E.L."/>
            <person name="Vilcinskas A."/>
            <person name="Wang J."/>
            <person name="Bornberg-Bauer E."/>
            <person name="Korb J."/>
            <person name="Zhang G."/>
            <person name="Liebig J."/>
        </authorList>
    </citation>
    <scope>NUCLEOTIDE SEQUENCE [LARGE SCALE GENOMIC DNA]</scope>
    <source>
        <tissue evidence="1">Whole organism</tissue>
    </source>
</reference>
<dbReference type="OMA" id="MDLHDKE"/>
<dbReference type="PANTHER" id="PTHR15192">
    <property type="entry name" value="PROTEIN CBG05349"/>
    <property type="match status" value="1"/>
</dbReference>
<dbReference type="EMBL" id="KK852686">
    <property type="protein sequence ID" value="KDR18438.1"/>
    <property type="molecule type" value="Genomic_DNA"/>
</dbReference>
<dbReference type="Gene3D" id="3.50.50.60">
    <property type="entry name" value="FAD/NAD(P)-binding domain"/>
    <property type="match status" value="1"/>
</dbReference>
<dbReference type="eggNOG" id="ENOG502QRUQ">
    <property type="taxonomic scope" value="Eukaryota"/>
</dbReference>
<dbReference type="OrthoDB" id="412005at2759"/>
<name>A0A067RH00_ZOONE</name>
<dbReference type="SUPFAM" id="SSF51905">
    <property type="entry name" value="FAD/NAD(P)-binding domain"/>
    <property type="match status" value="1"/>
</dbReference>
<keyword evidence="2" id="KW-1185">Reference proteome</keyword>
<dbReference type="InterPro" id="IPR029731">
    <property type="entry name" value="OSGIN1/2"/>
</dbReference>
<proteinExistence type="predicted"/>
<organism evidence="1 2">
    <name type="scientific">Zootermopsis nevadensis</name>
    <name type="common">Dampwood termite</name>
    <dbReference type="NCBI Taxonomy" id="136037"/>
    <lineage>
        <taxon>Eukaryota</taxon>
        <taxon>Metazoa</taxon>
        <taxon>Ecdysozoa</taxon>
        <taxon>Arthropoda</taxon>
        <taxon>Hexapoda</taxon>
        <taxon>Insecta</taxon>
        <taxon>Pterygota</taxon>
        <taxon>Neoptera</taxon>
        <taxon>Polyneoptera</taxon>
        <taxon>Dictyoptera</taxon>
        <taxon>Blattodea</taxon>
        <taxon>Blattoidea</taxon>
        <taxon>Termitoidae</taxon>
        <taxon>Termopsidae</taxon>
        <taxon>Zootermopsis</taxon>
    </lineage>
</organism>